<sequence length="799" mass="88393">MADLLAVAEQYRDWALCAIPADRNRKMPIGSWKPFQTTMPAKGFWKRVADAVCVVTGKVSGNLEVIDFDFKAELFPAWMRLLHQAKQELFDRLVIEQSQSGGRHVFYRCPGAVIEGNQDLAQRRFTRESGDAFTYQGKTLTPVKRRGQWIADATLIETRGEGGIILTAPSPGYVLVQGSFESIPLVTPEERDALLGVARALHEIRVEKKPPASSKPANGKRHADRPGDDFNSRCDFLGYLESKGWEFITSDGENKLLRRPGKTGFNWSASLLGKSLYVFSTNAGLPANESFSPFGVYTYLEHDGDFEKAAAELGRQGFGAPAKPARKFDQNEHNPRNDEYTEAQLVPEVDLTGIMGKSDSGSHLQRDDLNTAEIPAGETSTVTIVAPPRPERRQSTIDDESYSIPGFIDSLIDYTLDTAPYPSRPLAWAGAVALLSTLIARKIKGPTGLLTNVMTLGLASSGSGKDHPRRISQRILHHVGMEDRLQGRIASGQGLEDLLFAQPAQLCQIDEFDSTLVSINKPGDPIGAELGARLMDLYSASQGSYCGRVKVRQGEARAIVRHPHVSLFATCVPGNFFANLTPKLLSNGLIARMIIVESGERGQGQSVRTRALPQNIVDAAEFWRDFNPGGGNLADVMYAKPLEIDYTAEADNVFEAARRKIDAKWDACHRAQNDAGCSIWARVIEQAHKLSLIYACSEDRRNLQVGEEAAIWATNFAERQAKWLLDRVAEQVGEETKFEVAAKRILDRIRLRGGRTHRSDALKGSRVLAKEFDALLHTLEQRGQVKRELLEGCEWLQLI</sequence>
<dbReference type="AlphaFoldDB" id="A0A517YE49"/>
<dbReference type="Proteomes" id="UP000315017">
    <property type="component" value="Chromosome"/>
</dbReference>
<evidence type="ECO:0000313" key="3">
    <source>
        <dbReference type="EMBL" id="QDU28509.1"/>
    </source>
</evidence>
<dbReference type="InterPro" id="IPR015330">
    <property type="entry name" value="DNA_primase/pol_bifunc_N"/>
</dbReference>
<keyword evidence="4" id="KW-1185">Reference proteome</keyword>
<evidence type="ECO:0000256" key="1">
    <source>
        <dbReference type="SAM" id="MobiDB-lite"/>
    </source>
</evidence>
<protein>
    <recommendedName>
        <fullName evidence="2">DNA primase/polymerase bifunctional N-terminal domain-containing protein</fullName>
    </recommendedName>
</protein>
<dbReference type="KEGG" id="aagg:ETAA8_36110"/>
<proteinExistence type="predicted"/>
<dbReference type="Pfam" id="PF09250">
    <property type="entry name" value="Prim-Pol"/>
    <property type="match status" value="1"/>
</dbReference>
<feature type="domain" description="DNA primase/polymerase bifunctional N-terminal" evidence="2">
    <location>
        <begin position="6"/>
        <end position="194"/>
    </location>
</feature>
<dbReference type="RefSeq" id="WP_145090920.1">
    <property type="nucleotide sequence ID" value="NZ_CP036274.1"/>
</dbReference>
<evidence type="ECO:0000259" key="2">
    <source>
        <dbReference type="SMART" id="SM00943"/>
    </source>
</evidence>
<name>A0A517YE49_9BACT</name>
<feature type="region of interest" description="Disordered" evidence="1">
    <location>
        <begin position="356"/>
        <end position="378"/>
    </location>
</feature>
<evidence type="ECO:0000313" key="4">
    <source>
        <dbReference type="Proteomes" id="UP000315017"/>
    </source>
</evidence>
<accession>A0A517YE49</accession>
<feature type="region of interest" description="Disordered" evidence="1">
    <location>
        <begin position="206"/>
        <end position="227"/>
    </location>
</feature>
<dbReference type="SUPFAM" id="SSF56747">
    <property type="entry name" value="Prim-pol domain"/>
    <property type="match status" value="1"/>
</dbReference>
<feature type="compositionally biased region" description="Basic and acidic residues" evidence="1">
    <location>
        <begin position="326"/>
        <end position="339"/>
    </location>
</feature>
<reference evidence="3 4" key="1">
    <citation type="submission" date="2019-02" db="EMBL/GenBank/DDBJ databases">
        <title>Deep-cultivation of Planctomycetes and their phenomic and genomic characterization uncovers novel biology.</title>
        <authorList>
            <person name="Wiegand S."/>
            <person name="Jogler M."/>
            <person name="Boedeker C."/>
            <person name="Pinto D."/>
            <person name="Vollmers J."/>
            <person name="Rivas-Marin E."/>
            <person name="Kohn T."/>
            <person name="Peeters S.H."/>
            <person name="Heuer A."/>
            <person name="Rast P."/>
            <person name="Oberbeckmann S."/>
            <person name="Bunk B."/>
            <person name="Jeske O."/>
            <person name="Meyerdierks A."/>
            <person name="Storesund J.E."/>
            <person name="Kallscheuer N."/>
            <person name="Luecker S."/>
            <person name="Lage O.M."/>
            <person name="Pohl T."/>
            <person name="Merkel B.J."/>
            <person name="Hornburger P."/>
            <person name="Mueller R.-W."/>
            <person name="Bruemmer F."/>
            <person name="Labrenz M."/>
            <person name="Spormann A.M."/>
            <person name="Op den Camp H."/>
            <person name="Overmann J."/>
            <person name="Amann R."/>
            <person name="Jetten M.S.M."/>
            <person name="Mascher T."/>
            <person name="Medema M.H."/>
            <person name="Devos D.P."/>
            <person name="Kaster A.-K."/>
            <person name="Ovreas L."/>
            <person name="Rohde M."/>
            <person name="Galperin M.Y."/>
            <person name="Jogler C."/>
        </authorList>
    </citation>
    <scope>NUCLEOTIDE SEQUENCE [LARGE SCALE GENOMIC DNA]</scope>
    <source>
        <strain evidence="3 4">ETA_A8</strain>
    </source>
</reference>
<dbReference type="OrthoDB" id="247920at2"/>
<gene>
    <name evidence="3" type="ORF">ETAA8_36110</name>
</gene>
<feature type="region of interest" description="Disordered" evidence="1">
    <location>
        <begin position="320"/>
        <end position="340"/>
    </location>
</feature>
<dbReference type="EMBL" id="CP036274">
    <property type="protein sequence ID" value="QDU28509.1"/>
    <property type="molecule type" value="Genomic_DNA"/>
</dbReference>
<dbReference type="SMART" id="SM00943">
    <property type="entry name" value="Prim-Pol"/>
    <property type="match status" value="1"/>
</dbReference>
<organism evidence="3 4">
    <name type="scientific">Anatilimnocola aggregata</name>
    <dbReference type="NCBI Taxonomy" id="2528021"/>
    <lineage>
        <taxon>Bacteria</taxon>
        <taxon>Pseudomonadati</taxon>
        <taxon>Planctomycetota</taxon>
        <taxon>Planctomycetia</taxon>
        <taxon>Pirellulales</taxon>
        <taxon>Pirellulaceae</taxon>
        <taxon>Anatilimnocola</taxon>
    </lineage>
</organism>